<dbReference type="InterPro" id="IPR005668">
    <property type="entry name" value="IPM_Synthase"/>
</dbReference>
<dbReference type="GO" id="GO:0003985">
    <property type="term" value="F:acetyl-CoA C-acetyltransferase activity"/>
    <property type="evidence" value="ECO:0007669"/>
    <property type="project" value="UniProtKB-UniRule"/>
</dbReference>
<name>A0A852UMN8_9ACTN</name>
<feature type="binding site" evidence="9">
    <location>
        <position position="278"/>
    </location>
    <ligand>
        <name>Mg(2+)</name>
        <dbReference type="ChEBI" id="CHEBI:18420"/>
    </ligand>
</feature>
<dbReference type="RefSeq" id="WP_179817982.1">
    <property type="nucleotide sequence ID" value="NZ_JACCCO010000001.1"/>
</dbReference>
<dbReference type="HAMAP" id="MF_00572">
    <property type="entry name" value="LeuA_type2"/>
    <property type="match status" value="1"/>
</dbReference>
<dbReference type="SUPFAM" id="SSF51569">
    <property type="entry name" value="Aldolase"/>
    <property type="match status" value="1"/>
</dbReference>
<dbReference type="SUPFAM" id="SSF89000">
    <property type="entry name" value="post-HMGL domain-like"/>
    <property type="match status" value="1"/>
</dbReference>
<dbReference type="GO" id="GO:0005737">
    <property type="term" value="C:cytoplasm"/>
    <property type="evidence" value="ECO:0007669"/>
    <property type="project" value="UniProtKB-SubCell"/>
</dbReference>
<dbReference type="InterPro" id="IPR000891">
    <property type="entry name" value="PYR_CT"/>
</dbReference>
<keyword evidence="8 9" id="KW-0100">Branched-chain amino acid biosynthesis</keyword>
<evidence type="ECO:0000256" key="8">
    <source>
        <dbReference type="ARBA" id="ARBA00023304"/>
    </source>
</evidence>
<accession>A0A852UMN8</accession>
<evidence type="ECO:0000259" key="11">
    <source>
        <dbReference type="PROSITE" id="PS50991"/>
    </source>
</evidence>
<proteinExistence type="inferred from homology"/>
<evidence type="ECO:0000256" key="3">
    <source>
        <dbReference type="ARBA" id="ARBA00012973"/>
    </source>
</evidence>
<keyword evidence="9" id="KW-0963">Cytoplasm</keyword>
<comment type="similarity">
    <text evidence="2 9">Belongs to the alpha-IPM synthase/homocitrate synthase family. LeuA type 2 subfamily.</text>
</comment>
<protein>
    <recommendedName>
        <fullName evidence="3 9">2-isopropylmalate synthase</fullName>
        <ecNumber evidence="3 9">2.3.3.13</ecNumber>
    </recommendedName>
    <alternativeName>
        <fullName evidence="9">Alpha-IPM synthase</fullName>
    </alternativeName>
    <alternativeName>
        <fullName evidence="9">Alpha-isopropylmalate synthase</fullName>
    </alternativeName>
</protein>
<dbReference type="InterPro" id="IPR039371">
    <property type="entry name" value="LeuA_N_DRE-TIM"/>
</dbReference>
<sequence length="665" mass="71897">MNTGRYTAFPKVPLNDRTWPDATVTAAPRWLSTDLRDGNQALAAPMTPARKLVMFDLLVRMGYKEIEVGFPAASRDDHDFVRMLVEEDLIPDDVRVSVLVQAREELIERTMESLAGARRATVHLYHATSPWFRRRVFGMDRDECKDLAVRGTRLVTKYAERFLDDCDLGFQYSPEHFADTEPDFSLEVCEAVMDVWQPGPGREIILNFPTTVERSTPNVFADQIEWMHRNLSRREHLCLSVHPHNDRGTGVATAELAVLAGAQRIEGCLFGNGERAGNVCLVTLGLNLLTQGVDPGVDFRDLDRVRRTVEGCTGIPVHPRHPYGGDLVYTAFSGSHQDAINKGFDALEREAAEVGAEPAGLPWRLPYLPLDPQDVGRTYEAIVRINSQSGKGGLAYVMSARHGLNLPRALRVEFARTVQALADAEGGEIGPDRLRECFEREYVIGAAPDPFTEVTAMAPTQAATAAVSATASGGVPATVVLHVDGGGFDAGRDRTDAVRAVRAELARRGLRVRAVQHTGPAGDGRTARREAHPLPGAGRAGEPREDTDGSGLHGLPGPHGLREVAVYAELQVGGTVFWGAGTGPDLRAAALSAAASAVARSRRERMRRTAAPAAPAETVPTTAPTTVPTAGVSTGAAAEPGALTWTRNTRTRSTRARSTRTTAGR</sequence>
<feature type="compositionally biased region" description="Basic residues" evidence="10">
    <location>
        <begin position="649"/>
        <end position="658"/>
    </location>
</feature>
<comment type="function">
    <text evidence="9">Catalyzes the condensation of the acetyl group of acetyl-CoA with 3-methyl-2-oxobutanoate (2-ketoisovalerate) to form 3-carboxy-3-hydroxy-4-methylpentanoate (2-isopropylmalate).</text>
</comment>
<feature type="region of interest" description="Disordered" evidence="10">
    <location>
        <begin position="516"/>
        <end position="557"/>
    </location>
</feature>
<dbReference type="InterPro" id="IPR036230">
    <property type="entry name" value="LeuA_allosteric_dom_sf"/>
</dbReference>
<dbReference type="UniPathway" id="UPA00048">
    <property type="reaction ID" value="UER00070"/>
</dbReference>
<feature type="binding site" evidence="9">
    <location>
        <position position="242"/>
    </location>
    <ligand>
        <name>Mg(2+)</name>
        <dbReference type="ChEBI" id="CHEBI:18420"/>
    </ligand>
</feature>
<dbReference type="EMBL" id="JACCCO010000001">
    <property type="protein sequence ID" value="NYF38192.1"/>
    <property type="molecule type" value="Genomic_DNA"/>
</dbReference>
<feature type="domain" description="Pyruvate carboxyltransferase" evidence="11">
    <location>
        <begin position="28"/>
        <end position="303"/>
    </location>
</feature>
<comment type="pathway">
    <text evidence="9">Amino-acid biosynthesis; L-leucine biosynthesis; L-leucine from 3-methyl-2-oxobutanoate: step 1/4.</text>
</comment>
<evidence type="ECO:0000313" key="12">
    <source>
        <dbReference type="EMBL" id="NYF38192.1"/>
    </source>
</evidence>
<evidence type="ECO:0000256" key="6">
    <source>
        <dbReference type="ARBA" id="ARBA00022679"/>
    </source>
</evidence>
<feature type="binding site" evidence="9">
    <location>
        <position position="244"/>
    </location>
    <ligand>
        <name>Mg(2+)</name>
        <dbReference type="ChEBI" id="CHEBI:18420"/>
    </ligand>
</feature>
<evidence type="ECO:0000256" key="7">
    <source>
        <dbReference type="ARBA" id="ARBA00022723"/>
    </source>
</evidence>
<dbReference type="Gene3D" id="3.20.20.70">
    <property type="entry name" value="Aldolase class I"/>
    <property type="match status" value="1"/>
</dbReference>
<gene>
    <name evidence="9" type="primary">leuA</name>
    <name evidence="12" type="ORF">HDA43_000351</name>
</gene>
<dbReference type="PANTHER" id="PTHR46911">
    <property type="match status" value="1"/>
</dbReference>
<evidence type="ECO:0000256" key="9">
    <source>
        <dbReference type="HAMAP-Rule" id="MF_00572"/>
    </source>
</evidence>
<keyword evidence="12" id="KW-0012">Acyltransferase</keyword>
<dbReference type="GO" id="GO:0000287">
    <property type="term" value="F:magnesium ion binding"/>
    <property type="evidence" value="ECO:0007669"/>
    <property type="project" value="UniProtKB-UniRule"/>
</dbReference>
<keyword evidence="5 9" id="KW-0028">Amino-acid biosynthesis</keyword>
<dbReference type="GO" id="GO:0009098">
    <property type="term" value="P:L-leucine biosynthetic process"/>
    <property type="evidence" value="ECO:0007669"/>
    <property type="project" value="UniProtKB-UniRule"/>
</dbReference>
<dbReference type="InterPro" id="IPR002034">
    <property type="entry name" value="AIPM/Hcit_synth_CS"/>
</dbReference>
<dbReference type="GO" id="GO:0003852">
    <property type="term" value="F:2-isopropylmalate synthase activity"/>
    <property type="evidence" value="ECO:0007669"/>
    <property type="project" value="UniProtKB-UniRule"/>
</dbReference>
<dbReference type="PANTHER" id="PTHR46911:SF1">
    <property type="entry name" value="2-ISOPROPYLMALATE SYNTHASE"/>
    <property type="match status" value="1"/>
</dbReference>
<dbReference type="PROSITE" id="PS00815">
    <property type="entry name" value="AIPM_HOMOCIT_SYNTH_1"/>
    <property type="match status" value="1"/>
</dbReference>
<comment type="subcellular location">
    <subcellularLocation>
        <location evidence="9">Cytoplasm</location>
    </subcellularLocation>
</comment>
<dbReference type="InterPro" id="IPR013785">
    <property type="entry name" value="Aldolase_TIM"/>
</dbReference>
<dbReference type="Proteomes" id="UP000576393">
    <property type="component" value="Unassembled WGS sequence"/>
</dbReference>
<dbReference type="EC" id="2.3.3.13" evidence="3 9"/>
<feature type="region of interest" description="Disordered" evidence="10">
    <location>
        <begin position="609"/>
        <end position="665"/>
    </location>
</feature>
<feature type="compositionally biased region" description="Low complexity" evidence="10">
    <location>
        <begin position="609"/>
        <end position="638"/>
    </location>
</feature>
<reference evidence="12 13" key="1">
    <citation type="submission" date="2020-07" db="EMBL/GenBank/DDBJ databases">
        <title>Sequencing the genomes of 1000 actinobacteria strains.</title>
        <authorList>
            <person name="Klenk H.-P."/>
        </authorList>
    </citation>
    <scope>NUCLEOTIDE SEQUENCE [LARGE SCALE GENOMIC DNA]</scope>
    <source>
        <strain evidence="12 13">DSM 45763</strain>
    </source>
</reference>
<comment type="caution">
    <text evidence="12">The sequence shown here is derived from an EMBL/GenBank/DDBJ whole genome shotgun (WGS) entry which is preliminary data.</text>
</comment>
<dbReference type="InterPro" id="IPR054692">
    <property type="entry name" value="LeuA-like_post-cat"/>
</dbReference>
<comment type="subunit">
    <text evidence="9">Homodimer.</text>
</comment>
<keyword evidence="7 9" id="KW-0479">Metal-binding</keyword>
<keyword evidence="9" id="KW-0460">Magnesium</keyword>
<evidence type="ECO:0000256" key="2">
    <source>
        <dbReference type="ARBA" id="ARBA00009767"/>
    </source>
</evidence>
<comment type="catalytic activity">
    <reaction evidence="1 9">
        <text>3-methyl-2-oxobutanoate + acetyl-CoA + H2O = (2S)-2-isopropylmalate + CoA + H(+)</text>
        <dbReference type="Rhea" id="RHEA:21524"/>
        <dbReference type="ChEBI" id="CHEBI:1178"/>
        <dbReference type="ChEBI" id="CHEBI:11851"/>
        <dbReference type="ChEBI" id="CHEBI:15377"/>
        <dbReference type="ChEBI" id="CHEBI:15378"/>
        <dbReference type="ChEBI" id="CHEBI:57287"/>
        <dbReference type="ChEBI" id="CHEBI:57288"/>
        <dbReference type="EC" id="2.3.3.13"/>
    </reaction>
</comment>
<dbReference type="NCBIfam" id="NF002991">
    <property type="entry name" value="PRK03739.1"/>
    <property type="match status" value="1"/>
</dbReference>
<dbReference type="Gene3D" id="3.30.160.270">
    <property type="match status" value="1"/>
</dbReference>
<evidence type="ECO:0000256" key="10">
    <source>
        <dbReference type="SAM" id="MobiDB-lite"/>
    </source>
</evidence>
<comment type="cofactor">
    <cofactor evidence="9">
        <name>Mg(2+)</name>
        <dbReference type="ChEBI" id="CHEBI:18420"/>
    </cofactor>
</comment>
<evidence type="ECO:0000256" key="5">
    <source>
        <dbReference type="ARBA" id="ARBA00022605"/>
    </source>
</evidence>
<evidence type="ECO:0000256" key="1">
    <source>
        <dbReference type="ARBA" id="ARBA00000064"/>
    </source>
</evidence>
<dbReference type="Pfam" id="PF22615">
    <property type="entry name" value="IPMS_D2"/>
    <property type="match status" value="1"/>
</dbReference>
<feature type="binding site" evidence="9">
    <location>
        <position position="37"/>
    </location>
    <ligand>
        <name>Mg(2+)</name>
        <dbReference type="ChEBI" id="CHEBI:18420"/>
    </ligand>
</feature>
<feature type="region of interest" description="Regulatory domain" evidence="9">
    <location>
        <begin position="445"/>
        <end position="665"/>
    </location>
</feature>
<dbReference type="PROSITE" id="PS50991">
    <property type="entry name" value="PYR_CT"/>
    <property type="match status" value="1"/>
</dbReference>
<keyword evidence="6 9" id="KW-0808">Transferase</keyword>
<dbReference type="AlphaFoldDB" id="A0A852UMN8"/>
<dbReference type="PROSITE" id="PS00816">
    <property type="entry name" value="AIPM_HOMOCIT_SYNTH_2"/>
    <property type="match status" value="1"/>
</dbReference>
<keyword evidence="4 9" id="KW-0432">Leucine biosynthesis</keyword>
<evidence type="ECO:0000256" key="4">
    <source>
        <dbReference type="ARBA" id="ARBA00022430"/>
    </source>
</evidence>
<evidence type="ECO:0000313" key="13">
    <source>
        <dbReference type="Proteomes" id="UP000576393"/>
    </source>
</evidence>
<dbReference type="CDD" id="cd07942">
    <property type="entry name" value="DRE_TIM_LeuA"/>
    <property type="match status" value="1"/>
</dbReference>
<dbReference type="Pfam" id="PF00682">
    <property type="entry name" value="HMGL-like"/>
    <property type="match status" value="1"/>
</dbReference>
<keyword evidence="13" id="KW-1185">Reference proteome</keyword>
<organism evidence="12 13">
    <name type="scientific">Streptosporangium sandarakinum</name>
    <dbReference type="NCBI Taxonomy" id="1260955"/>
    <lineage>
        <taxon>Bacteria</taxon>
        <taxon>Bacillati</taxon>
        <taxon>Actinomycetota</taxon>
        <taxon>Actinomycetes</taxon>
        <taxon>Streptosporangiales</taxon>
        <taxon>Streptosporangiaceae</taxon>
        <taxon>Streptosporangium</taxon>
    </lineage>
</organism>